<feature type="transmembrane region" description="Helical" evidence="1">
    <location>
        <begin position="328"/>
        <end position="352"/>
    </location>
</feature>
<gene>
    <name evidence="2" type="ORF">BJX67DRAFT_241981</name>
</gene>
<feature type="transmembrane region" description="Helical" evidence="1">
    <location>
        <begin position="465"/>
        <end position="487"/>
    </location>
</feature>
<accession>A0ABR4M162</accession>
<feature type="transmembrane region" description="Helical" evidence="1">
    <location>
        <begin position="110"/>
        <end position="130"/>
    </location>
</feature>
<evidence type="ECO:0000256" key="1">
    <source>
        <dbReference type="SAM" id="Phobius"/>
    </source>
</evidence>
<feature type="transmembrane region" description="Helical" evidence="1">
    <location>
        <begin position="27"/>
        <end position="48"/>
    </location>
</feature>
<keyword evidence="1" id="KW-0472">Membrane</keyword>
<organism evidence="2 3">
    <name type="scientific">Aspergillus lucknowensis</name>
    <dbReference type="NCBI Taxonomy" id="176173"/>
    <lineage>
        <taxon>Eukaryota</taxon>
        <taxon>Fungi</taxon>
        <taxon>Dikarya</taxon>
        <taxon>Ascomycota</taxon>
        <taxon>Pezizomycotina</taxon>
        <taxon>Eurotiomycetes</taxon>
        <taxon>Eurotiomycetidae</taxon>
        <taxon>Eurotiales</taxon>
        <taxon>Aspergillaceae</taxon>
        <taxon>Aspergillus</taxon>
        <taxon>Aspergillus subgen. Nidulantes</taxon>
    </lineage>
</organism>
<name>A0ABR4M162_9EURO</name>
<feature type="transmembrane region" description="Helical" evidence="1">
    <location>
        <begin position="364"/>
        <end position="383"/>
    </location>
</feature>
<protein>
    <submittedName>
        <fullName evidence="2">Uncharacterized protein</fullName>
    </submittedName>
</protein>
<feature type="transmembrane region" description="Helical" evidence="1">
    <location>
        <begin position="237"/>
        <end position="257"/>
    </location>
</feature>
<feature type="transmembrane region" description="Helical" evidence="1">
    <location>
        <begin position="142"/>
        <end position="166"/>
    </location>
</feature>
<dbReference type="GeneID" id="98141183"/>
<dbReference type="RefSeq" id="XP_070889526.1">
    <property type="nucleotide sequence ID" value="XM_071026111.1"/>
</dbReference>
<dbReference type="EMBL" id="JBFXLQ010000005">
    <property type="protein sequence ID" value="KAL2870547.1"/>
    <property type="molecule type" value="Genomic_DNA"/>
</dbReference>
<dbReference type="InterPro" id="IPR053018">
    <property type="entry name" value="Elsinochrome_Biosynth-Asso"/>
</dbReference>
<keyword evidence="3" id="KW-1185">Reference proteome</keyword>
<feature type="transmembrane region" description="Helical" evidence="1">
    <location>
        <begin position="507"/>
        <end position="526"/>
    </location>
</feature>
<evidence type="ECO:0000313" key="3">
    <source>
        <dbReference type="Proteomes" id="UP001610432"/>
    </source>
</evidence>
<comment type="caution">
    <text evidence="2">The sequence shown here is derived from an EMBL/GenBank/DDBJ whole genome shotgun (WGS) entry which is preliminary data.</text>
</comment>
<keyword evidence="1" id="KW-1133">Transmembrane helix</keyword>
<proteinExistence type="predicted"/>
<sequence>MAGNCTYSCSNPPKHIPFNADITGPGVIVGFLGAAGLLIILVTAHYFIAYQPQLDPFRDTSSNSSPRPLPFCPNPVDLMVLKTCRRASKPQNTISSISRWSYLDTQLTKCVLAMSDLQLATGIAILISGYSQLRCGLSSFHWLIIGRLAWFATLTHLASLTFLRNYLYNRKAERKWRLLFMSILLVMLITAVVPTGNYHSPHISTSLDVDRGPGIQEANDYAICHFFIHGPSRYPPAFASMVVLVLIAVLGFAFRIVKLFQPLSLFIITVRSRISQRARRLLRVVYDWRNATKAWQRVLGNMLYYPLLALFLEARAVMDNFSSMFFEVYWLIAGFLWAVYGFLGEAGIIFPFDDAFDDIKDRSWSFGQVMPVVLLALPLITILQTLHIGEGARPTVQSGDPCAATSPIIIIPPRPSALSDFDPDKNYYQFSSGLKAASVYILLWSFTIGALFLFSPVISSALQTPFFLIFALLTPPVMLWAIILVSLPIDCVSARKGAKWPCRLLQILNVFFFTCASGCLIFYVAFDLQARVSYGWQS</sequence>
<feature type="transmembrane region" description="Helical" evidence="1">
    <location>
        <begin position="178"/>
        <end position="198"/>
    </location>
</feature>
<dbReference type="PANTHER" id="PTHR37577:SF1">
    <property type="entry name" value="INTEGRAL MEMBRANE PROTEIN"/>
    <property type="match status" value="1"/>
</dbReference>
<dbReference type="PANTHER" id="PTHR37577">
    <property type="entry name" value="INTEGRAL MEMBRANE PROTEIN"/>
    <property type="match status" value="1"/>
</dbReference>
<dbReference type="Proteomes" id="UP001610432">
    <property type="component" value="Unassembled WGS sequence"/>
</dbReference>
<feature type="transmembrane region" description="Helical" evidence="1">
    <location>
        <begin position="439"/>
        <end position="459"/>
    </location>
</feature>
<evidence type="ECO:0000313" key="2">
    <source>
        <dbReference type="EMBL" id="KAL2870547.1"/>
    </source>
</evidence>
<keyword evidence="1" id="KW-0812">Transmembrane</keyword>
<reference evidence="2 3" key="1">
    <citation type="submission" date="2024-07" db="EMBL/GenBank/DDBJ databases">
        <title>Section-level genome sequencing and comparative genomics of Aspergillus sections Usti and Cavernicolus.</title>
        <authorList>
            <consortium name="Lawrence Berkeley National Laboratory"/>
            <person name="Nybo J.L."/>
            <person name="Vesth T.C."/>
            <person name="Theobald S."/>
            <person name="Frisvad J.C."/>
            <person name="Larsen T.O."/>
            <person name="Kjaerboelling I."/>
            <person name="Rothschild-Mancinelli K."/>
            <person name="Lyhne E.K."/>
            <person name="Kogle M.E."/>
            <person name="Barry K."/>
            <person name="Clum A."/>
            <person name="Na H."/>
            <person name="Ledsgaard L."/>
            <person name="Lin J."/>
            <person name="Lipzen A."/>
            <person name="Kuo A."/>
            <person name="Riley R."/>
            <person name="Mondo S."/>
            <person name="Labutti K."/>
            <person name="Haridas S."/>
            <person name="Pangalinan J."/>
            <person name="Salamov A.A."/>
            <person name="Simmons B.A."/>
            <person name="Magnuson J.K."/>
            <person name="Chen J."/>
            <person name="Drula E."/>
            <person name="Henrissat B."/>
            <person name="Wiebenga A."/>
            <person name="Lubbers R.J."/>
            <person name="Gomes A.C."/>
            <person name="Macurrencykelacurrency M.R."/>
            <person name="Stajich J."/>
            <person name="Grigoriev I.V."/>
            <person name="Mortensen U.H."/>
            <person name="De Vries R.P."/>
            <person name="Baker S.E."/>
            <person name="Andersen M.R."/>
        </authorList>
    </citation>
    <scope>NUCLEOTIDE SEQUENCE [LARGE SCALE GENOMIC DNA]</scope>
    <source>
        <strain evidence="2 3">CBS 449.75</strain>
    </source>
</reference>